<name>A0AAE0Z5W5_9GAST</name>
<evidence type="ECO:0000256" key="1">
    <source>
        <dbReference type="ARBA" id="ARBA00004613"/>
    </source>
</evidence>
<keyword evidence="3" id="KW-0325">Glycoprotein</keyword>
<keyword evidence="2" id="KW-0964">Secreted</keyword>
<accession>A0AAE0Z5W5</accession>
<dbReference type="EMBL" id="JAWDGP010004628">
    <property type="protein sequence ID" value="KAK3762861.1"/>
    <property type="molecule type" value="Genomic_DNA"/>
</dbReference>
<reference evidence="6" key="1">
    <citation type="journal article" date="2023" name="G3 (Bethesda)">
        <title>A reference genome for the long-term kleptoplast-retaining sea slug Elysia crispata morphotype clarki.</title>
        <authorList>
            <person name="Eastman K.E."/>
            <person name="Pendleton A.L."/>
            <person name="Shaikh M.A."/>
            <person name="Suttiyut T."/>
            <person name="Ogas R."/>
            <person name="Tomko P."/>
            <person name="Gavelis G."/>
            <person name="Widhalm J.R."/>
            <person name="Wisecaver J.H."/>
        </authorList>
    </citation>
    <scope>NUCLEOTIDE SEQUENCE</scope>
    <source>
        <strain evidence="6">ECLA1</strain>
    </source>
</reference>
<dbReference type="PANTHER" id="PTHR11475">
    <property type="entry name" value="OXIDASE/PEROXIDASE"/>
    <property type="match status" value="1"/>
</dbReference>
<evidence type="ECO:0000256" key="3">
    <source>
        <dbReference type="ARBA" id="ARBA00023180"/>
    </source>
</evidence>
<evidence type="ECO:0000256" key="2">
    <source>
        <dbReference type="ARBA" id="ARBA00022525"/>
    </source>
</evidence>
<dbReference type="GO" id="GO:0004601">
    <property type="term" value="F:peroxidase activity"/>
    <property type="evidence" value="ECO:0007669"/>
    <property type="project" value="InterPro"/>
</dbReference>
<dbReference type="PROSITE" id="PS50292">
    <property type="entry name" value="PEROXIDASE_3"/>
    <property type="match status" value="1"/>
</dbReference>
<feature type="region of interest" description="Disordered" evidence="4">
    <location>
        <begin position="48"/>
        <end position="115"/>
    </location>
</feature>
<dbReference type="AlphaFoldDB" id="A0AAE0Z5W5"/>
<dbReference type="Pfam" id="PF03098">
    <property type="entry name" value="An_peroxidase"/>
    <property type="match status" value="1"/>
</dbReference>
<dbReference type="Proteomes" id="UP001283361">
    <property type="component" value="Unassembled WGS sequence"/>
</dbReference>
<comment type="caution">
    <text evidence="6">The sequence shown here is derived from an EMBL/GenBank/DDBJ whole genome shotgun (WGS) entry which is preliminary data.</text>
</comment>
<dbReference type="GO" id="GO:0006979">
    <property type="term" value="P:response to oxidative stress"/>
    <property type="evidence" value="ECO:0007669"/>
    <property type="project" value="InterPro"/>
</dbReference>
<feature type="chain" id="PRO_5042228847" description="Peroxidase" evidence="5">
    <location>
        <begin position="22"/>
        <end position="317"/>
    </location>
</feature>
<dbReference type="GO" id="GO:0020037">
    <property type="term" value="F:heme binding"/>
    <property type="evidence" value="ECO:0007669"/>
    <property type="project" value="InterPro"/>
</dbReference>
<feature type="compositionally biased region" description="Basic residues" evidence="4">
    <location>
        <begin position="49"/>
        <end position="66"/>
    </location>
</feature>
<protein>
    <recommendedName>
        <fullName evidence="8">Peroxidase</fullName>
    </recommendedName>
</protein>
<evidence type="ECO:0000313" key="6">
    <source>
        <dbReference type="EMBL" id="KAK3762861.1"/>
    </source>
</evidence>
<dbReference type="GO" id="GO:0005576">
    <property type="term" value="C:extracellular region"/>
    <property type="evidence" value="ECO:0007669"/>
    <property type="project" value="UniProtKB-SubCell"/>
</dbReference>
<feature type="signal peptide" evidence="5">
    <location>
        <begin position="1"/>
        <end position="21"/>
    </location>
</feature>
<dbReference type="InterPro" id="IPR010255">
    <property type="entry name" value="Haem_peroxidase_sf"/>
</dbReference>
<feature type="compositionally biased region" description="Low complexity" evidence="4">
    <location>
        <begin position="84"/>
        <end position="115"/>
    </location>
</feature>
<sequence length="317" mass="34392">MRIFAFLLLVSLAYIANQASAAHKIATPAKIDGRLSGHVTFYERELLARQKRQGRGGRPRRPRPRPTRPLPANPTAAPTPPSTESPTPSTESLTTSTTATAPITTSSPAAPTTDTATCGRELYRSADGSCNNEAQPTWGAKDSAFQRMLEPVYTETNNVYGPVLTSTVDGSALPSPRLISRIVHDPDDRPERRPVMNMQWGQFLDHDITSTPINPSKETCCYDGIVASGIAQHPDVAENGPCFPILIPDGDNHFASLEARCMENKRSYQTTINDKPEQINLVTAFIDGSMVYGSTDAEMDELRSSASGDFTLPLFGA</sequence>
<evidence type="ECO:0000313" key="7">
    <source>
        <dbReference type="Proteomes" id="UP001283361"/>
    </source>
</evidence>
<dbReference type="Gene3D" id="1.10.640.10">
    <property type="entry name" value="Haem peroxidase domain superfamily, animal type"/>
    <property type="match status" value="1"/>
</dbReference>
<dbReference type="InterPro" id="IPR037120">
    <property type="entry name" value="Haem_peroxidase_sf_animal"/>
</dbReference>
<keyword evidence="5" id="KW-0732">Signal</keyword>
<dbReference type="PANTHER" id="PTHR11475:SF4">
    <property type="entry name" value="CHORION PEROXIDASE"/>
    <property type="match status" value="1"/>
</dbReference>
<gene>
    <name evidence="6" type="ORF">RRG08_051014</name>
</gene>
<evidence type="ECO:0000256" key="5">
    <source>
        <dbReference type="SAM" id="SignalP"/>
    </source>
</evidence>
<feature type="compositionally biased region" description="Pro residues" evidence="4">
    <location>
        <begin position="67"/>
        <end position="83"/>
    </location>
</feature>
<evidence type="ECO:0000256" key="4">
    <source>
        <dbReference type="SAM" id="MobiDB-lite"/>
    </source>
</evidence>
<evidence type="ECO:0008006" key="8">
    <source>
        <dbReference type="Google" id="ProtNLM"/>
    </source>
</evidence>
<organism evidence="6 7">
    <name type="scientific">Elysia crispata</name>
    <name type="common">lettuce slug</name>
    <dbReference type="NCBI Taxonomy" id="231223"/>
    <lineage>
        <taxon>Eukaryota</taxon>
        <taxon>Metazoa</taxon>
        <taxon>Spiralia</taxon>
        <taxon>Lophotrochozoa</taxon>
        <taxon>Mollusca</taxon>
        <taxon>Gastropoda</taxon>
        <taxon>Heterobranchia</taxon>
        <taxon>Euthyneura</taxon>
        <taxon>Panpulmonata</taxon>
        <taxon>Sacoglossa</taxon>
        <taxon>Placobranchoidea</taxon>
        <taxon>Plakobranchidae</taxon>
        <taxon>Elysia</taxon>
    </lineage>
</organism>
<dbReference type="SUPFAM" id="SSF48113">
    <property type="entry name" value="Heme-dependent peroxidases"/>
    <property type="match status" value="1"/>
</dbReference>
<proteinExistence type="predicted"/>
<dbReference type="InterPro" id="IPR019791">
    <property type="entry name" value="Haem_peroxidase_animal"/>
</dbReference>
<keyword evidence="7" id="KW-1185">Reference proteome</keyword>
<comment type="subcellular location">
    <subcellularLocation>
        <location evidence="1">Secreted</location>
    </subcellularLocation>
</comment>